<name>A0A418X9H9_9PSED</name>
<feature type="chain" id="PRO_5019560898" evidence="1">
    <location>
        <begin position="26"/>
        <end position="161"/>
    </location>
</feature>
<dbReference type="Proteomes" id="UP000284021">
    <property type="component" value="Unassembled WGS sequence"/>
</dbReference>
<dbReference type="InterPro" id="IPR011051">
    <property type="entry name" value="RmlC_Cupin_sf"/>
</dbReference>
<feature type="signal peptide" evidence="1">
    <location>
        <begin position="1"/>
        <end position="25"/>
    </location>
</feature>
<keyword evidence="4" id="KW-1185">Reference proteome</keyword>
<keyword evidence="1" id="KW-0732">Signal</keyword>
<evidence type="ECO:0000259" key="2">
    <source>
        <dbReference type="Pfam" id="PF12973"/>
    </source>
</evidence>
<dbReference type="Pfam" id="PF12973">
    <property type="entry name" value="Cupin_7"/>
    <property type="match status" value="1"/>
</dbReference>
<evidence type="ECO:0000313" key="3">
    <source>
        <dbReference type="EMBL" id="RJG09127.1"/>
    </source>
</evidence>
<dbReference type="InterPro" id="IPR014710">
    <property type="entry name" value="RmlC-like_jellyroll"/>
</dbReference>
<comment type="caution">
    <text evidence="3">The sequence shown here is derived from an EMBL/GenBank/DDBJ whole genome shotgun (WGS) entry which is preliminary data.</text>
</comment>
<reference evidence="3 4" key="1">
    <citation type="submission" date="2018-09" db="EMBL/GenBank/DDBJ databases">
        <authorList>
            <person name="Zhu H."/>
        </authorList>
    </citation>
    <scope>NUCLEOTIDE SEQUENCE [LARGE SCALE GENOMIC DNA]</scope>
    <source>
        <strain evidence="3 4">K1S02-6</strain>
    </source>
</reference>
<dbReference type="SUPFAM" id="SSF51182">
    <property type="entry name" value="RmlC-like cupins"/>
    <property type="match status" value="1"/>
</dbReference>
<protein>
    <submittedName>
        <fullName evidence="3">Cupin</fullName>
    </submittedName>
</protein>
<dbReference type="OrthoDB" id="1433532at2"/>
<organism evidence="3 4">
    <name type="scientific">Pseudomonas cavernicola</name>
    <dbReference type="NCBI Taxonomy" id="2320866"/>
    <lineage>
        <taxon>Bacteria</taxon>
        <taxon>Pseudomonadati</taxon>
        <taxon>Pseudomonadota</taxon>
        <taxon>Gammaproteobacteria</taxon>
        <taxon>Pseudomonadales</taxon>
        <taxon>Pseudomonadaceae</taxon>
        <taxon>Pseudomonas</taxon>
    </lineage>
</organism>
<dbReference type="Gene3D" id="2.60.120.10">
    <property type="entry name" value="Jelly Rolls"/>
    <property type="match status" value="1"/>
</dbReference>
<gene>
    <name evidence="3" type="ORF">D3879_25335</name>
</gene>
<dbReference type="CDD" id="cd06989">
    <property type="entry name" value="cupin_DRT102"/>
    <property type="match status" value="1"/>
</dbReference>
<dbReference type="InterPro" id="IPR025979">
    <property type="entry name" value="ChrR-like_cupin_dom"/>
</dbReference>
<accession>A0A418X9H9</accession>
<sequence>MNAAKAITASTVLALGALIAAPALAAEPVMEGHVSIIPSEVKWVDAPAIGPGVKMAVLEGDLKEAVPFTFRIKLPPNSKIATHTHPIFERVTVLSGTFHLGIGETFEPAKARAYPAGGVTMMPTGMPMFAFTGDDGAIIQIHGTGPWGINYLNPAEDPRKK</sequence>
<dbReference type="AlphaFoldDB" id="A0A418X9H9"/>
<proteinExistence type="predicted"/>
<feature type="domain" description="ChrR-like cupin" evidence="2">
    <location>
        <begin position="34"/>
        <end position="102"/>
    </location>
</feature>
<dbReference type="EMBL" id="QYUR01000008">
    <property type="protein sequence ID" value="RJG09127.1"/>
    <property type="molecule type" value="Genomic_DNA"/>
</dbReference>
<dbReference type="RefSeq" id="WP_119956921.1">
    <property type="nucleotide sequence ID" value="NZ_QYUR01000008.1"/>
</dbReference>
<evidence type="ECO:0000313" key="4">
    <source>
        <dbReference type="Proteomes" id="UP000284021"/>
    </source>
</evidence>
<evidence type="ECO:0000256" key="1">
    <source>
        <dbReference type="SAM" id="SignalP"/>
    </source>
</evidence>